<feature type="region of interest" description="Disordered" evidence="3">
    <location>
        <begin position="413"/>
        <end position="438"/>
    </location>
</feature>
<feature type="region of interest" description="Disordered" evidence="3">
    <location>
        <begin position="162"/>
        <end position="196"/>
    </location>
</feature>
<dbReference type="Pfam" id="PF00249">
    <property type="entry name" value="Myb_DNA-binding"/>
    <property type="match status" value="1"/>
</dbReference>
<dbReference type="InterPro" id="IPR001005">
    <property type="entry name" value="SANT/Myb"/>
</dbReference>
<dbReference type="PANTHER" id="PTHR47206:SF1">
    <property type="entry name" value="HOMEODOMAIN-LIKE SUPERFAMILY PROTEIN"/>
    <property type="match status" value="1"/>
</dbReference>
<dbReference type="EMBL" id="AUSU01005840">
    <property type="protein sequence ID" value="EPS62872.1"/>
    <property type="molecule type" value="Genomic_DNA"/>
</dbReference>
<dbReference type="Proteomes" id="UP000015453">
    <property type="component" value="Unassembled WGS sequence"/>
</dbReference>
<dbReference type="SUPFAM" id="SSF46689">
    <property type="entry name" value="Homeodomain-like"/>
    <property type="match status" value="1"/>
</dbReference>
<evidence type="ECO:0000256" key="1">
    <source>
        <dbReference type="ARBA" id="ARBA00004123"/>
    </source>
</evidence>
<gene>
    <name evidence="6" type="ORF">M569_11916</name>
</gene>
<evidence type="ECO:0000313" key="7">
    <source>
        <dbReference type="Proteomes" id="UP000015453"/>
    </source>
</evidence>
<feature type="compositionally biased region" description="Low complexity" evidence="3">
    <location>
        <begin position="413"/>
        <end position="431"/>
    </location>
</feature>
<proteinExistence type="predicted"/>
<comment type="subcellular location">
    <subcellularLocation>
        <location evidence="1">Nucleus</location>
    </subcellularLocation>
</comment>
<comment type="caution">
    <text evidence="6">The sequence shown here is derived from an EMBL/GenBank/DDBJ whole genome shotgun (WGS) entry which is preliminary data.</text>
</comment>
<keyword evidence="2" id="KW-0539">Nucleus</keyword>
<dbReference type="SMART" id="SM00717">
    <property type="entry name" value="SANT"/>
    <property type="match status" value="1"/>
</dbReference>
<evidence type="ECO:0000259" key="4">
    <source>
        <dbReference type="PROSITE" id="PS50090"/>
    </source>
</evidence>
<organism evidence="6 7">
    <name type="scientific">Genlisea aurea</name>
    <dbReference type="NCBI Taxonomy" id="192259"/>
    <lineage>
        <taxon>Eukaryota</taxon>
        <taxon>Viridiplantae</taxon>
        <taxon>Streptophyta</taxon>
        <taxon>Embryophyta</taxon>
        <taxon>Tracheophyta</taxon>
        <taxon>Spermatophyta</taxon>
        <taxon>Magnoliopsida</taxon>
        <taxon>eudicotyledons</taxon>
        <taxon>Gunneridae</taxon>
        <taxon>Pentapetalae</taxon>
        <taxon>asterids</taxon>
        <taxon>lamiids</taxon>
        <taxon>Lamiales</taxon>
        <taxon>Lentibulariaceae</taxon>
        <taxon>Genlisea</taxon>
    </lineage>
</organism>
<evidence type="ECO:0000256" key="3">
    <source>
        <dbReference type="SAM" id="MobiDB-lite"/>
    </source>
</evidence>
<evidence type="ECO:0000259" key="5">
    <source>
        <dbReference type="PROSITE" id="PS51294"/>
    </source>
</evidence>
<dbReference type="Gene3D" id="1.10.10.60">
    <property type="entry name" value="Homeodomain-like"/>
    <property type="match status" value="1"/>
</dbReference>
<keyword evidence="7" id="KW-1185">Reference proteome</keyword>
<feature type="region of interest" description="Disordered" evidence="3">
    <location>
        <begin position="82"/>
        <end position="106"/>
    </location>
</feature>
<evidence type="ECO:0000256" key="2">
    <source>
        <dbReference type="ARBA" id="ARBA00023242"/>
    </source>
</evidence>
<sequence>MGDKSKARKKGSIGEDVAAALLRRLYSANTVLALLREISEVAAEKIDWHELVKNTATGITSARECQILWRYMAYGETLIEPPGDDSRLADDDSDTEFEMEASPTPGREASFEASAYVKVLMTSGHSNDAEVPNNSTIEAPLFINTPNSHGASFIIPVTLQKQSVPSGTQGGKRPSNGVPEGDLHLRRKRRNWSTEEDAKLTAAVQAHGERNWSHIVKEEFINDRSPSELSHRWASLKRKQGDSKAGNSSQTPEMQLAATNRAMSLALNMPMGEILKVAGQTNTGNNLSALFIYSACSWLVSAPQANQQLGKPAAPPKPQPSNAKLPVNNPAATPDSMVKAAAVAAGARIATLSDASSFMEATRSQNVVHISSSATGAEGSATVKKPSGASIAAGQLPSNVHFIRNGLAKAPIASYSSPASKPSSTSNPSDAHLPRARS</sequence>
<dbReference type="InterPro" id="IPR009057">
    <property type="entry name" value="Homeodomain-like_sf"/>
</dbReference>
<dbReference type="OrthoDB" id="608866at2759"/>
<feature type="non-terminal residue" evidence="6">
    <location>
        <position position="438"/>
    </location>
</feature>
<dbReference type="InterPro" id="IPR017930">
    <property type="entry name" value="Myb_dom"/>
</dbReference>
<dbReference type="AlphaFoldDB" id="S8DSW5"/>
<reference evidence="6 7" key="1">
    <citation type="journal article" date="2013" name="BMC Genomics">
        <title>The miniature genome of a carnivorous plant Genlisea aurea contains a low number of genes and short non-coding sequences.</title>
        <authorList>
            <person name="Leushkin E.V."/>
            <person name="Sutormin R.A."/>
            <person name="Nabieva E.R."/>
            <person name="Penin A.A."/>
            <person name="Kondrashov A.S."/>
            <person name="Logacheva M.D."/>
        </authorList>
    </citation>
    <scope>NUCLEOTIDE SEQUENCE [LARGE SCALE GENOMIC DNA]</scope>
</reference>
<name>S8DSW5_9LAMI</name>
<dbReference type="PROSITE" id="PS51294">
    <property type="entry name" value="HTH_MYB"/>
    <property type="match status" value="1"/>
</dbReference>
<dbReference type="CDD" id="cd00167">
    <property type="entry name" value="SANT"/>
    <property type="match status" value="1"/>
</dbReference>
<evidence type="ECO:0000313" key="6">
    <source>
        <dbReference type="EMBL" id="EPS62872.1"/>
    </source>
</evidence>
<dbReference type="GO" id="GO:0005634">
    <property type="term" value="C:nucleus"/>
    <property type="evidence" value="ECO:0007669"/>
    <property type="project" value="UniProtKB-SubCell"/>
</dbReference>
<dbReference type="PANTHER" id="PTHR47206">
    <property type="entry name" value="HOMEODOMAIN-LIKE SUPERFAMILY PROTEIN"/>
    <property type="match status" value="1"/>
</dbReference>
<accession>S8DSW5</accession>
<feature type="domain" description="HTH myb-type" evidence="5">
    <location>
        <begin position="184"/>
        <end position="241"/>
    </location>
</feature>
<feature type="domain" description="Myb-like" evidence="4">
    <location>
        <begin position="184"/>
        <end position="237"/>
    </location>
</feature>
<feature type="region of interest" description="Disordered" evidence="3">
    <location>
        <begin position="308"/>
        <end position="332"/>
    </location>
</feature>
<dbReference type="PROSITE" id="PS50090">
    <property type="entry name" value="MYB_LIKE"/>
    <property type="match status" value="1"/>
</dbReference>
<protein>
    <submittedName>
        <fullName evidence="6">Uncharacterized protein</fullName>
    </submittedName>
</protein>
<feature type="region of interest" description="Disordered" evidence="3">
    <location>
        <begin position="224"/>
        <end position="252"/>
    </location>
</feature>